<keyword evidence="1" id="KW-1133">Transmembrane helix</keyword>
<accession>A0A8X6FJ79</accession>
<evidence type="ECO:0000313" key="3">
    <source>
        <dbReference type="EMBL" id="GFQ81608.1"/>
    </source>
</evidence>
<evidence type="ECO:0000313" key="4">
    <source>
        <dbReference type="Proteomes" id="UP000887116"/>
    </source>
</evidence>
<gene>
    <name evidence="3" type="primary">AVEN_22987_1</name>
    <name evidence="3" type="ORF">TNCT_287141</name>
</gene>
<keyword evidence="1" id="KW-0472">Membrane</keyword>
<feature type="signal peptide" evidence="2">
    <location>
        <begin position="1"/>
        <end position="23"/>
    </location>
</feature>
<name>A0A8X6FJ79_TRICU</name>
<keyword evidence="4" id="KW-1185">Reference proteome</keyword>
<keyword evidence="1" id="KW-0812">Transmembrane</keyword>
<evidence type="ECO:0000256" key="2">
    <source>
        <dbReference type="SAM" id="SignalP"/>
    </source>
</evidence>
<keyword evidence="2" id="KW-0732">Signal</keyword>
<reference evidence="3" key="1">
    <citation type="submission" date="2020-07" db="EMBL/GenBank/DDBJ databases">
        <title>Multicomponent nature underlies the extraordinary mechanical properties of spider dragline silk.</title>
        <authorList>
            <person name="Kono N."/>
            <person name="Nakamura H."/>
            <person name="Mori M."/>
            <person name="Yoshida Y."/>
            <person name="Ohtoshi R."/>
            <person name="Malay A.D."/>
            <person name="Moran D.A.P."/>
            <person name="Tomita M."/>
            <person name="Numata K."/>
            <person name="Arakawa K."/>
        </authorList>
    </citation>
    <scope>NUCLEOTIDE SEQUENCE</scope>
</reference>
<dbReference type="AlphaFoldDB" id="A0A8X6FJ79"/>
<dbReference type="Proteomes" id="UP000887116">
    <property type="component" value="Unassembled WGS sequence"/>
</dbReference>
<evidence type="ECO:0000256" key="1">
    <source>
        <dbReference type="SAM" id="Phobius"/>
    </source>
</evidence>
<protein>
    <submittedName>
        <fullName evidence="3">Uncharacterized protein</fullName>
    </submittedName>
</protein>
<proteinExistence type="predicted"/>
<feature type="chain" id="PRO_5036442753" evidence="2">
    <location>
        <begin position="24"/>
        <end position="133"/>
    </location>
</feature>
<dbReference type="OrthoDB" id="6413831at2759"/>
<feature type="transmembrane region" description="Helical" evidence="1">
    <location>
        <begin position="103"/>
        <end position="121"/>
    </location>
</feature>
<dbReference type="EMBL" id="BMAO01032348">
    <property type="protein sequence ID" value="GFQ81608.1"/>
    <property type="molecule type" value="Genomic_DNA"/>
</dbReference>
<organism evidence="3 4">
    <name type="scientific">Trichonephila clavata</name>
    <name type="common">Joro spider</name>
    <name type="synonym">Nephila clavata</name>
    <dbReference type="NCBI Taxonomy" id="2740835"/>
    <lineage>
        <taxon>Eukaryota</taxon>
        <taxon>Metazoa</taxon>
        <taxon>Ecdysozoa</taxon>
        <taxon>Arthropoda</taxon>
        <taxon>Chelicerata</taxon>
        <taxon>Arachnida</taxon>
        <taxon>Araneae</taxon>
        <taxon>Araneomorphae</taxon>
        <taxon>Entelegynae</taxon>
        <taxon>Araneoidea</taxon>
        <taxon>Nephilidae</taxon>
        <taxon>Trichonephila</taxon>
    </lineage>
</organism>
<comment type="caution">
    <text evidence="3">The sequence shown here is derived from an EMBL/GenBank/DDBJ whole genome shotgun (WGS) entry which is preliminary data.</text>
</comment>
<sequence length="133" mass="15098">MFTALGLALGVAGFAFLSQMAESILTCLYCGISATCLILSLSSIPNAMEEATIVFQNIYRKELLKNNIGNPFDNQRLLLIKSLSEIKPIYITVWDMFRVDNSLLFSFFGCILTFGILIIQIKREEHYRLNFED</sequence>